<dbReference type="Proteomes" id="UP000299102">
    <property type="component" value="Unassembled WGS sequence"/>
</dbReference>
<evidence type="ECO:0000313" key="1">
    <source>
        <dbReference type="EMBL" id="GBP18589.1"/>
    </source>
</evidence>
<reference evidence="1 2" key="1">
    <citation type="journal article" date="2019" name="Commun. Biol.">
        <title>The bagworm genome reveals a unique fibroin gene that provides high tensile strength.</title>
        <authorList>
            <person name="Kono N."/>
            <person name="Nakamura H."/>
            <person name="Ohtoshi R."/>
            <person name="Tomita M."/>
            <person name="Numata K."/>
            <person name="Arakawa K."/>
        </authorList>
    </citation>
    <scope>NUCLEOTIDE SEQUENCE [LARGE SCALE GENOMIC DNA]</scope>
</reference>
<dbReference type="AlphaFoldDB" id="A0A4C1TX34"/>
<name>A0A4C1TX34_EUMVA</name>
<gene>
    <name evidence="1" type="ORF">EVAR_14359_1</name>
</gene>
<protein>
    <submittedName>
        <fullName evidence="1">Uncharacterized protein</fullName>
    </submittedName>
</protein>
<comment type="caution">
    <text evidence="1">The sequence shown here is derived from an EMBL/GenBank/DDBJ whole genome shotgun (WGS) entry which is preliminary data.</text>
</comment>
<organism evidence="1 2">
    <name type="scientific">Eumeta variegata</name>
    <name type="common">Bagworm moth</name>
    <name type="synonym">Eumeta japonica</name>
    <dbReference type="NCBI Taxonomy" id="151549"/>
    <lineage>
        <taxon>Eukaryota</taxon>
        <taxon>Metazoa</taxon>
        <taxon>Ecdysozoa</taxon>
        <taxon>Arthropoda</taxon>
        <taxon>Hexapoda</taxon>
        <taxon>Insecta</taxon>
        <taxon>Pterygota</taxon>
        <taxon>Neoptera</taxon>
        <taxon>Endopterygota</taxon>
        <taxon>Lepidoptera</taxon>
        <taxon>Glossata</taxon>
        <taxon>Ditrysia</taxon>
        <taxon>Tineoidea</taxon>
        <taxon>Psychidae</taxon>
        <taxon>Oiketicinae</taxon>
        <taxon>Eumeta</taxon>
    </lineage>
</organism>
<accession>A0A4C1TX34</accession>
<dbReference type="EMBL" id="BGZK01000099">
    <property type="protein sequence ID" value="GBP18589.1"/>
    <property type="molecule type" value="Genomic_DNA"/>
</dbReference>
<proteinExistence type="predicted"/>
<evidence type="ECO:0000313" key="2">
    <source>
        <dbReference type="Proteomes" id="UP000299102"/>
    </source>
</evidence>
<keyword evidence="2" id="KW-1185">Reference proteome</keyword>
<sequence>MSHGARPTRLVRCAYATGARRGDCRRAITRNTGEKKVGRGALNLRIASFAGNSEQQIFYCALYRTIKYPSKINVTNTQVERDLSALLQPHFQQLGLWLKTSDVKQRAGLIHRELDQSRTALLVMDLRLDR</sequence>